<accession>A0ABR0XI05</accession>
<evidence type="ECO:0000313" key="13">
    <source>
        <dbReference type="Proteomes" id="UP001318860"/>
    </source>
</evidence>
<evidence type="ECO:0000256" key="4">
    <source>
        <dbReference type="ARBA" id="ARBA00022617"/>
    </source>
</evidence>
<comment type="cofactor">
    <cofactor evidence="1">
        <name>heme</name>
        <dbReference type="ChEBI" id="CHEBI:30413"/>
    </cofactor>
</comment>
<dbReference type="PANTHER" id="PTHR47950">
    <property type="entry name" value="CYTOCHROME P450, FAMILY 76, SUBFAMILY C, POLYPEPTIDE 5-RELATED"/>
    <property type="match status" value="1"/>
</dbReference>
<evidence type="ECO:0000256" key="8">
    <source>
        <dbReference type="ARBA" id="ARBA00023033"/>
    </source>
</evidence>
<proteinExistence type="inferred from homology"/>
<evidence type="ECO:0000256" key="1">
    <source>
        <dbReference type="ARBA" id="ARBA00001971"/>
    </source>
</evidence>
<evidence type="ECO:0000256" key="11">
    <source>
        <dbReference type="SAM" id="SignalP"/>
    </source>
</evidence>
<evidence type="ECO:0000256" key="7">
    <source>
        <dbReference type="ARBA" id="ARBA00023004"/>
    </source>
</evidence>
<dbReference type="Gene3D" id="1.10.630.10">
    <property type="entry name" value="Cytochrome P450"/>
    <property type="match status" value="1"/>
</dbReference>
<dbReference type="SUPFAM" id="SSF48264">
    <property type="entry name" value="Cytochrome P450"/>
    <property type="match status" value="1"/>
</dbReference>
<dbReference type="PRINTS" id="PR00385">
    <property type="entry name" value="P450"/>
</dbReference>
<sequence>MLFSFLIFFLIIPLLIYLIAKKFQSSSSKEQNLPPGPYQWPVIGNIPNVIGKNPHIIVSNLAKIHGPLMSLKLGTQLLIMGSSAEAASQILKTNDRHLSARYTAKATPIKKADLMKFSILWAPECNNQWKSLRAVWRGELFGDTALDFQVSMREKKVGEMVGFLRGKEGEMVNIGDVVFTTVFNTLANHCFSEDMIGLGDEKMVKDWKETIWRFMESGTTPTVADFFPVFSGLGPQGQKNKTLKYLKKLFKKWEVIIRQRKETGSLKHGDFLEFMLANEFSDNQMLHMLLEIFPAASGNLTTTVEWAMAELIKNKYAMNKLIEELQKEIKDSNSIKESQISQLPYLNACIKETLRLHPPIAFVPHLASATCKVMNYTVPEGSLIMMNLWALGHDPNTWKDPFAFKPERFLDSGLDFQGQDFEYLPFGAGRRMCPALHYATKQIHFILASLIHFFDWSLPNYVQLDMNEKYGVPVHKEKPLILVPWKKF</sequence>
<evidence type="ECO:0000256" key="10">
    <source>
        <dbReference type="SAM" id="Coils"/>
    </source>
</evidence>
<protein>
    <submittedName>
        <fullName evidence="12">Uncharacterized protein</fullName>
    </submittedName>
</protein>
<evidence type="ECO:0000256" key="6">
    <source>
        <dbReference type="ARBA" id="ARBA00023002"/>
    </source>
</evidence>
<evidence type="ECO:0000256" key="2">
    <source>
        <dbReference type="ARBA" id="ARBA00004167"/>
    </source>
</evidence>
<gene>
    <name evidence="12" type="ORF">DH2020_006085</name>
</gene>
<evidence type="ECO:0000256" key="3">
    <source>
        <dbReference type="ARBA" id="ARBA00010617"/>
    </source>
</evidence>
<dbReference type="InterPro" id="IPR001128">
    <property type="entry name" value="Cyt_P450"/>
</dbReference>
<comment type="subcellular location">
    <subcellularLocation>
        <location evidence="2">Membrane</location>
        <topology evidence="2">Single-pass membrane protein</topology>
    </subcellularLocation>
</comment>
<dbReference type="InterPro" id="IPR036396">
    <property type="entry name" value="Cyt_P450_sf"/>
</dbReference>
<dbReference type="InterPro" id="IPR002401">
    <property type="entry name" value="Cyt_P450_E_grp-I"/>
</dbReference>
<reference evidence="12 13" key="1">
    <citation type="journal article" date="2021" name="Comput. Struct. Biotechnol. J.">
        <title>De novo genome assembly of the potent medicinal plant Rehmannia glutinosa using nanopore technology.</title>
        <authorList>
            <person name="Ma L."/>
            <person name="Dong C."/>
            <person name="Song C."/>
            <person name="Wang X."/>
            <person name="Zheng X."/>
            <person name="Niu Y."/>
            <person name="Chen S."/>
            <person name="Feng W."/>
        </authorList>
    </citation>
    <scope>NUCLEOTIDE SEQUENCE [LARGE SCALE GENOMIC DNA]</scope>
    <source>
        <strain evidence="12">DH-2019</strain>
    </source>
</reference>
<feature type="chain" id="PRO_5045829960" evidence="11">
    <location>
        <begin position="21"/>
        <end position="488"/>
    </location>
</feature>
<keyword evidence="6 9" id="KW-0560">Oxidoreductase</keyword>
<keyword evidence="11" id="KW-0732">Signal</keyword>
<dbReference type="InterPro" id="IPR017972">
    <property type="entry name" value="Cyt_P450_CS"/>
</dbReference>
<dbReference type="PRINTS" id="PR00463">
    <property type="entry name" value="EP450I"/>
</dbReference>
<keyword evidence="5 9" id="KW-0479">Metal-binding</keyword>
<keyword evidence="13" id="KW-1185">Reference proteome</keyword>
<feature type="signal peptide" evidence="11">
    <location>
        <begin position="1"/>
        <end position="20"/>
    </location>
</feature>
<keyword evidence="4 9" id="KW-0349">Heme</keyword>
<dbReference type="PANTHER" id="PTHR47950:SF49">
    <property type="entry name" value="CYTOCHROME P450"/>
    <property type="match status" value="1"/>
</dbReference>
<comment type="caution">
    <text evidence="12">The sequence shown here is derived from an EMBL/GenBank/DDBJ whole genome shotgun (WGS) entry which is preliminary data.</text>
</comment>
<dbReference type="Pfam" id="PF00067">
    <property type="entry name" value="p450"/>
    <property type="match status" value="1"/>
</dbReference>
<name>A0ABR0XI05_REHGL</name>
<organism evidence="12 13">
    <name type="scientific">Rehmannia glutinosa</name>
    <name type="common">Chinese foxglove</name>
    <dbReference type="NCBI Taxonomy" id="99300"/>
    <lineage>
        <taxon>Eukaryota</taxon>
        <taxon>Viridiplantae</taxon>
        <taxon>Streptophyta</taxon>
        <taxon>Embryophyta</taxon>
        <taxon>Tracheophyta</taxon>
        <taxon>Spermatophyta</taxon>
        <taxon>Magnoliopsida</taxon>
        <taxon>eudicotyledons</taxon>
        <taxon>Gunneridae</taxon>
        <taxon>Pentapetalae</taxon>
        <taxon>asterids</taxon>
        <taxon>lamiids</taxon>
        <taxon>Lamiales</taxon>
        <taxon>Orobanchaceae</taxon>
        <taxon>Rehmannieae</taxon>
        <taxon>Rehmannia</taxon>
    </lineage>
</organism>
<dbReference type="EMBL" id="JABTTQ020000004">
    <property type="protein sequence ID" value="KAK6158771.1"/>
    <property type="molecule type" value="Genomic_DNA"/>
</dbReference>
<dbReference type="Proteomes" id="UP001318860">
    <property type="component" value="Unassembled WGS sequence"/>
</dbReference>
<keyword evidence="7 9" id="KW-0408">Iron</keyword>
<keyword evidence="8 9" id="KW-0503">Monooxygenase</keyword>
<evidence type="ECO:0000313" key="12">
    <source>
        <dbReference type="EMBL" id="KAK6158771.1"/>
    </source>
</evidence>
<comment type="similarity">
    <text evidence="3 9">Belongs to the cytochrome P450 family.</text>
</comment>
<dbReference type="PROSITE" id="PS00086">
    <property type="entry name" value="CYTOCHROME_P450"/>
    <property type="match status" value="1"/>
</dbReference>
<evidence type="ECO:0000256" key="9">
    <source>
        <dbReference type="RuleBase" id="RU000461"/>
    </source>
</evidence>
<feature type="coiled-coil region" evidence="10">
    <location>
        <begin position="308"/>
        <end position="342"/>
    </location>
</feature>
<evidence type="ECO:0000256" key="5">
    <source>
        <dbReference type="ARBA" id="ARBA00022723"/>
    </source>
</evidence>
<keyword evidence="10" id="KW-0175">Coiled coil</keyword>